<gene>
    <name evidence="3" type="ORF">SNAT2548_LOCUS12742</name>
    <name evidence="2" type="ORF">SNAT2548_LOCUS8274</name>
</gene>
<dbReference type="InterPro" id="IPR004875">
    <property type="entry name" value="DDE_SF_endonuclease_dom"/>
</dbReference>
<feature type="domain" description="DDE-1" evidence="1">
    <location>
        <begin position="259"/>
        <end position="354"/>
    </location>
</feature>
<comment type="caution">
    <text evidence="3">The sequence shown here is derived from an EMBL/GenBank/DDBJ whole genome shotgun (WGS) entry which is preliminary data.</text>
</comment>
<dbReference type="AlphaFoldDB" id="A0A812M187"/>
<accession>A0A812M187</accession>
<evidence type="ECO:0000313" key="2">
    <source>
        <dbReference type="EMBL" id="CAE7222363.1"/>
    </source>
</evidence>
<reference evidence="3" key="1">
    <citation type="submission" date="2021-02" db="EMBL/GenBank/DDBJ databases">
        <authorList>
            <person name="Dougan E. K."/>
            <person name="Rhodes N."/>
            <person name="Thang M."/>
            <person name="Chan C."/>
        </authorList>
    </citation>
    <scope>NUCLEOTIDE SEQUENCE</scope>
</reference>
<protein>
    <recommendedName>
        <fullName evidence="1">DDE-1 domain-containing protein</fullName>
    </recommendedName>
</protein>
<dbReference type="EMBL" id="CAJNDS010000609">
    <property type="protein sequence ID" value="CAE7222363.1"/>
    <property type="molecule type" value="Genomic_DNA"/>
</dbReference>
<dbReference type="Pfam" id="PF03184">
    <property type="entry name" value="DDE_1"/>
    <property type="match status" value="1"/>
</dbReference>
<name>A0A812M187_9DINO</name>
<organism evidence="3 4">
    <name type="scientific">Symbiodinium natans</name>
    <dbReference type="NCBI Taxonomy" id="878477"/>
    <lineage>
        <taxon>Eukaryota</taxon>
        <taxon>Sar</taxon>
        <taxon>Alveolata</taxon>
        <taxon>Dinophyceae</taxon>
        <taxon>Suessiales</taxon>
        <taxon>Symbiodiniaceae</taxon>
        <taxon>Symbiodinium</taxon>
    </lineage>
</organism>
<evidence type="ECO:0000313" key="3">
    <source>
        <dbReference type="EMBL" id="CAE7253433.1"/>
    </source>
</evidence>
<evidence type="ECO:0000313" key="4">
    <source>
        <dbReference type="Proteomes" id="UP000604046"/>
    </source>
</evidence>
<proteinExistence type="predicted"/>
<evidence type="ECO:0000259" key="1">
    <source>
        <dbReference type="Pfam" id="PF03184"/>
    </source>
</evidence>
<dbReference type="Proteomes" id="UP000604046">
    <property type="component" value="Unassembled WGS sequence"/>
</dbReference>
<dbReference type="GO" id="GO:0003676">
    <property type="term" value="F:nucleic acid binding"/>
    <property type="evidence" value="ECO:0007669"/>
    <property type="project" value="InterPro"/>
</dbReference>
<keyword evidence="4" id="KW-1185">Reference proteome</keyword>
<sequence length="448" mass="50910">MYVASRNKARGNCFHSAEQVREFTESLYLSASVEDLVSLECGESQSHARIRQSAVVFLAEMRAVDWVEHQNRCGAAPSSAAMAHAFLTFCKRLGHDLWEGALARALENSRVNHSSGRYLRKWSEDFRARWNIAFRVLTPAPCLASPDMVVKVQSLWQWIFWLRRRCLAAGKIPLLMNLDETYVAWSPDPPGNVVRKPRVVRVGIAPKRRRGGFTFTPIICTDERVQPLLPRFLVANRRVLSAAVLRRALPNKPANLHVWRESSGWSTSRLMCRMLGGLALTMAPLPQYQAILLFDCHGSHISPETVRCANRLGVWLCVVPAELTAAIQPLDRLAFSAFKIRLRQQYQQDLGAREMLPEQYLRRVFALSQSFFNAKRWKPGFASLGFEPHPVRLSRSLQGYEEALALVPASAPTREQIAQLFPRNYVFTDEIFDLWTCAARGPRARVRL</sequence>
<dbReference type="OrthoDB" id="423977at2759"/>
<dbReference type="EMBL" id="CAJNDS010001253">
    <property type="protein sequence ID" value="CAE7253433.1"/>
    <property type="molecule type" value="Genomic_DNA"/>
</dbReference>